<dbReference type="GO" id="GO:0006351">
    <property type="term" value="P:DNA-templated transcription"/>
    <property type="evidence" value="ECO:0007669"/>
    <property type="project" value="InterPro"/>
</dbReference>
<dbReference type="InterPro" id="IPR007066">
    <property type="entry name" value="RNA_pol_Rpb1_3"/>
</dbReference>
<dbReference type="EC" id="2.7.7.6" evidence="1"/>
<feature type="domain" description="RNA polymerase Rpb1" evidence="6">
    <location>
        <begin position="14"/>
        <end position="62"/>
    </location>
</feature>
<comment type="caution">
    <text evidence="7">The sequence shown here is derived from an EMBL/GenBank/DDBJ whole genome shotgun (WGS) entry which is preliminary data.</text>
</comment>
<dbReference type="EMBL" id="AJWY01005945">
    <property type="protein sequence ID" value="EKC68244.1"/>
    <property type="molecule type" value="Genomic_DNA"/>
</dbReference>
<evidence type="ECO:0000256" key="2">
    <source>
        <dbReference type="ARBA" id="ARBA00022478"/>
    </source>
</evidence>
<dbReference type="GO" id="GO:0003677">
    <property type="term" value="F:DNA binding"/>
    <property type="evidence" value="ECO:0007669"/>
    <property type="project" value="InterPro"/>
</dbReference>
<evidence type="ECO:0000256" key="3">
    <source>
        <dbReference type="ARBA" id="ARBA00022679"/>
    </source>
</evidence>
<dbReference type="PANTHER" id="PTHR48443">
    <property type="entry name" value="DNA-DIRECTED RNA POLYMERASE SUBUNIT BETA"/>
    <property type="match status" value="1"/>
</dbReference>
<reference evidence="7" key="1">
    <citation type="journal article" date="2013" name="Environ. Microbiol.">
        <title>Microbiota from the distal guts of lean and obese adolescents exhibit partial functional redundancy besides clear differences in community structure.</title>
        <authorList>
            <person name="Ferrer M."/>
            <person name="Ruiz A."/>
            <person name="Lanza F."/>
            <person name="Haange S.B."/>
            <person name="Oberbach A."/>
            <person name="Till H."/>
            <person name="Bargiela R."/>
            <person name="Campoy C."/>
            <person name="Segura M.T."/>
            <person name="Richter M."/>
            <person name="von Bergen M."/>
            <person name="Seifert J."/>
            <person name="Suarez A."/>
        </authorList>
    </citation>
    <scope>NUCLEOTIDE SEQUENCE</scope>
</reference>
<dbReference type="GO" id="GO:0000428">
    <property type="term" value="C:DNA-directed RNA polymerase complex"/>
    <property type="evidence" value="ECO:0007669"/>
    <property type="project" value="UniProtKB-KW"/>
</dbReference>
<evidence type="ECO:0000256" key="4">
    <source>
        <dbReference type="ARBA" id="ARBA00022695"/>
    </source>
</evidence>
<keyword evidence="4" id="KW-0548">Nucleotidyltransferase</keyword>
<dbReference type="Pfam" id="PF04983">
    <property type="entry name" value="RNA_pol_Rpb1_3"/>
    <property type="match status" value="1"/>
</dbReference>
<sequence>TNSDKQFDLEISFLVGKKQLSNIIERCIKIHGTTTTSEVLDKIKALGFKYSTKASITVAVCDATIPPQKKDILAEADKKIEVITRQYEYGYISSEEKSKKVIEVWNQATDDVTEALKNGT</sequence>
<dbReference type="Gene3D" id="1.10.274.100">
    <property type="entry name" value="RNA polymerase Rpb1, domain 3"/>
    <property type="match status" value="1"/>
</dbReference>
<proteinExistence type="predicted"/>
<protein>
    <recommendedName>
        <fullName evidence="1">DNA-directed RNA polymerase</fullName>
        <ecNumber evidence="1">2.7.7.6</ecNumber>
    </recommendedName>
</protein>
<evidence type="ECO:0000256" key="1">
    <source>
        <dbReference type="ARBA" id="ARBA00012418"/>
    </source>
</evidence>
<evidence type="ECO:0000313" key="7">
    <source>
        <dbReference type="EMBL" id="EKC68244.1"/>
    </source>
</evidence>
<keyword evidence="5" id="KW-0804">Transcription</keyword>
<keyword evidence="3" id="KW-0808">Transferase</keyword>
<dbReference type="SUPFAM" id="SSF64484">
    <property type="entry name" value="beta and beta-prime subunits of DNA dependent RNA-polymerase"/>
    <property type="match status" value="1"/>
</dbReference>
<accession>K1TKX8</accession>
<gene>
    <name evidence="7" type="ORF">LEA_08892</name>
</gene>
<feature type="non-terminal residue" evidence="7">
    <location>
        <position position="1"/>
    </location>
</feature>
<keyword evidence="2 7" id="KW-0240">DNA-directed RNA polymerase</keyword>
<dbReference type="PANTHER" id="PTHR48443:SF1">
    <property type="entry name" value="DNA-DIRECTED RNA POLYMERASE SUBUNIT BETA"/>
    <property type="match status" value="1"/>
</dbReference>
<organism evidence="7">
    <name type="scientific">human gut metagenome</name>
    <dbReference type="NCBI Taxonomy" id="408170"/>
    <lineage>
        <taxon>unclassified sequences</taxon>
        <taxon>metagenomes</taxon>
        <taxon>organismal metagenomes</taxon>
    </lineage>
</organism>
<dbReference type="InterPro" id="IPR038120">
    <property type="entry name" value="Rpb1_funnel_sf"/>
</dbReference>
<dbReference type="AlphaFoldDB" id="K1TKX8"/>
<name>K1TKX8_9ZZZZ</name>
<dbReference type="Gene3D" id="1.10.132.30">
    <property type="match status" value="1"/>
</dbReference>
<dbReference type="GO" id="GO:0003899">
    <property type="term" value="F:DNA-directed RNA polymerase activity"/>
    <property type="evidence" value="ECO:0007669"/>
    <property type="project" value="UniProtKB-EC"/>
</dbReference>
<dbReference type="InterPro" id="IPR042102">
    <property type="entry name" value="RNA_pol_Rpb1_3_sf"/>
</dbReference>
<evidence type="ECO:0000259" key="6">
    <source>
        <dbReference type="Pfam" id="PF04983"/>
    </source>
</evidence>
<evidence type="ECO:0000256" key="5">
    <source>
        <dbReference type="ARBA" id="ARBA00023163"/>
    </source>
</evidence>